<accession>A0A934QGG6</accession>
<dbReference type="Gene3D" id="3.40.50.300">
    <property type="entry name" value="P-loop containing nucleotide triphosphate hydrolases"/>
    <property type="match status" value="1"/>
</dbReference>
<feature type="domain" description="ABC transporter" evidence="5">
    <location>
        <begin position="2"/>
        <end position="237"/>
    </location>
</feature>
<reference evidence="6" key="1">
    <citation type="submission" date="2017-08" db="EMBL/GenBank/DDBJ databases">
        <authorList>
            <person name="Imhoff J.F."/>
            <person name="Rahn T."/>
            <person name="Kuenzel S."/>
            <person name="Neulinger S.C."/>
        </authorList>
    </citation>
    <scope>NUCLEOTIDE SEQUENCE</scope>
    <source>
        <strain evidence="6">DSM 9154</strain>
    </source>
</reference>
<organism evidence="6 7">
    <name type="scientific">Rhodovibrio salinarum</name>
    <dbReference type="NCBI Taxonomy" id="1087"/>
    <lineage>
        <taxon>Bacteria</taxon>
        <taxon>Pseudomonadati</taxon>
        <taxon>Pseudomonadota</taxon>
        <taxon>Alphaproteobacteria</taxon>
        <taxon>Rhodospirillales</taxon>
        <taxon>Rhodovibrionaceae</taxon>
        <taxon>Rhodovibrio</taxon>
    </lineage>
</organism>
<proteinExistence type="inferred from homology"/>
<reference evidence="6" key="2">
    <citation type="journal article" date="2020" name="Microorganisms">
        <title>Osmotic Adaptation and Compatible Solute Biosynthesis of Phototrophic Bacteria as Revealed from Genome Analyses.</title>
        <authorList>
            <person name="Imhoff J.F."/>
            <person name="Rahn T."/>
            <person name="Kunzel S."/>
            <person name="Keller A."/>
            <person name="Neulinger S.C."/>
        </authorList>
    </citation>
    <scope>NUCLEOTIDE SEQUENCE</scope>
    <source>
        <strain evidence="6">DSM 9154</strain>
    </source>
</reference>
<evidence type="ECO:0000256" key="1">
    <source>
        <dbReference type="ARBA" id="ARBA00005417"/>
    </source>
</evidence>
<name>A0A934QGG6_9PROT</name>
<dbReference type="GO" id="GO:0005524">
    <property type="term" value="F:ATP binding"/>
    <property type="evidence" value="ECO:0007669"/>
    <property type="project" value="UniProtKB-KW"/>
</dbReference>
<dbReference type="EMBL" id="NRRE01000011">
    <property type="protein sequence ID" value="MBK1696197.1"/>
    <property type="molecule type" value="Genomic_DNA"/>
</dbReference>
<comment type="caution">
    <text evidence="6">The sequence shown here is derived from an EMBL/GenBank/DDBJ whole genome shotgun (WGS) entry which is preliminary data.</text>
</comment>
<keyword evidence="7" id="KW-1185">Reference proteome</keyword>
<dbReference type="AlphaFoldDB" id="A0A934QGG6"/>
<dbReference type="Pfam" id="PF00005">
    <property type="entry name" value="ABC_tran"/>
    <property type="match status" value="1"/>
</dbReference>
<protein>
    <submittedName>
        <fullName evidence="6">Proline/glycine betaine ABC transporter ATP-binding protein</fullName>
    </submittedName>
</protein>
<dbReference type="GO" id="GO:0015697">
    <property type="term" value="P:quaternary ammonium group transport"/>
    <property type="evidence" value="ECO:0007669"/>
    <property type="project" value="UniProtKB-ARBA"/>
</dbReference>
<dbReference type="PANTHER" id="PTHR43117">
    <property type="entry name" value="OSMOPROTECTANT IMPORT ATP-BINDING PROTEIN OSMV"/>
    <property type="match status" value="1"/>
</dbReference>
<dbReference type="InterPro" id="IPR046342">
    <property type="entry name" value="CBS_dom_sf"/>
</dbReference>
<evidence type="ECO:0000256" key="4">
    <source>
        <dbReference type="ARBA" id="ARBA00022840"/>
    </source>
</evidence>
<dbReference type="Proteomes" id="UP000778970">
    <property type="component" value="Unassembled WGS sequence"/>
</dbReference>
<keyword evidence="2" id="KW-0813">Transport</keyword>
<dbReference type="PROSITE" id="PS00211">
    <property type="entry name" value="ABC_TRANSPORTER_1"/>
    <property type="match status" value="1"/>
</dbReference>
<keyword evidence="3" id="KW-0547">Nucleotide-binding</keyword>
<dbReference type="Pfam" id="PF00571">
    <property type="entry name" value="CBS"/>
    <property type="match status" value="1"/>
</dbReference>
<evidence type="ECO:0000313" key="7">
    <source>
        <dbReference type="Proteomes" id="UP000778970"/>
    </source>
</evidence>
<evidence type="ECO:0000259" key="5">
    <source>
        <dbReference type="PROSITE" id="PS50893"/>
    </source>
</evidence>
<sequence>MIRFEQVTKRFADGTTAVDALDLEIADGETVMLVGPSGCGKTTTLRLINRLEEATEGRVLVDGQDVSQVDPTRLRRGIGYVIQHAGLFPHRRIDGNIATVPRLLGWARGEIAPRVDAMLETVGLDRAVAQRFPHQLSGGQQQRVGVARALAGEPPVLLMDEPFAAVDPIVRARLQQEFLDLKKQVRKTIVFVTHDVDEAIKLGDKIAILKEGGRLAQYGRPVDILARPAGRFVADFVGRERTLKRLALMTADSLDVTAGNPVDPDADAAVVEAAAEEAGQPWVPVVGADRRFLGWCDSRQLVNGHTARQIVGGPEIATVGPGDTLRTALDAALSAESRSVVRVDAAGNYLGVITLDRIAEAGLWS</sequence>
<dbReference type="InterPro" id="IPR003439">
    <property type="entry name" value="ABC_transporter-like_ATP-bd"/>
</dbReference>
<dbReference type="InterPro" id="IPR000644">
    <property type="entry name" value="CBS_dom"/>
</dbReference>
<dbReference type="SUPFAM" id="SSF54631">
    <property type="entry name" value="CBS-domain pair"/>
    <property type="match status" value="1"/>
</dbReference>
<keyword evidence="4 6" id="KW-0067">ATP-binding</keyword>
<dbReference type="FunFam" id="3.40.50.300:FF:000425">
    <property type="entry name" value="Probable ABC transporter, ATP-binding subunit"/>
    <property type="match status" value="1"/>
</dbReference>
<dbReference type="PANTHER" id="PTHR43117:SF4">
    <property type="entry name" value="OSMOPROTECTANT IMPORT ATP-BINDING PROTEIN OSMV"/>
    <property type="match status" value="1"/>
</dbReference>
<dbReference type="GO" id="GO:0016887">
    <property type="term" value="F:ATP hydrolysis activity"/>
    <property type="evidence" value="ECO:0007669"/>
    <property type="project" value="InterPro"/>
</dbReference>
<dbReference type="SMART" id="SM00382">
    <property type="entry name" value="AAA"/>
    <property type="match status" value="1"/>
</dbReference>
<dbReference type="RefSeq" id="WP_027288073.1">
    <property type="nucleotide sequence ID" value="NZ_NRRE01000011.1"/>
</dbReference>
<dbReference type="InterPro" id="IPR017871">
    <property type="entry name" value="ABC_transporter-like_CS"/>
</dbReference>
<comment type="similarity">
    <text evidence="1">Belongs to the ABC transporter superfamily.</text>
</comment>
<dbReference type="SUPFAM" id="SSF52540">
    <property type="entry name" value="P-loop containing nucleoside triphosphate hydrolases"/>
    <property type="match status" value="1"/>
</dbReference>
<dbReference type="PROSITE" id="PS50893">
    <property type="entry name" value="ABC_TRANSPORTER_2"/>
    <property type="match status" value="1"/>
</dbReference>
<evidence type="ECO:0000256" key="3">
    <source>
        <dbReference type="ARBA" id="ARBA00022741"/>
    </source>
</evidence>
<gene>
    <name evidence="6" type="ORF">CKO21_02930</name>
</gene>
<dbReference type="InterPro" id="IPR003593">
    <property type="entry name" value="AAA+_ATPase"/>
</dbReference>
<dbReference type="InterPro" id="IPR027417">
    <property type="entry name" value="P-loop_NTPase"/>
</dbReference>
<evidence type="ECO:0000256" key="2">
    <source>
        <dbReference type="ARBA" id="ARBA00022448"/>
    </source>
</evidence>
<evidence type="ECO:0000313" key="6">
    <source>
        <dbReference type="EMBL" id="MBK1696197.1"/>
    </source>
</evidence>